<dbReference type="PRINTS" id="PR00455">
    <property type="entry name" value="HTHTETR"/>
</dbReference>
<dbReference type="PANTHER" id="PTHR30055">
    <property type="entry name" value="HTH-TYPE TRANSCRIPTIONAL REGULATOR RUTR"/>
    <property type="match status" value="1"/>
</dbReference>
<proteinExistence type="predicted"/>
<name>A0ABN6XDT9_9CELL</name>
<feature type="DNA-binding region" description="H-T-H motif" evidence="2">
    <location>
        <begin position="37"/>
        <end position="56"/>
    </location>
</feature>
<reference evidence="5" key="1">
    <citation type="journal article" date="2019" name="Int. J. Syst. Evol. Microbiol.">
        <title>The Global Catalogue of Microorganisms (GCM) 10K type strain sequencing project: providing services to taxonomists for standard genome sequencing and annotation.</title>
        <authorList>
            <consortium name="The Broad Institute Genomics Platform"/>
            <consortium name="The Broad Institute Genome Sequencing Center for Infectious Disease"/>
            <person name="Wu L."/>
            <person name="Ma J."/>
        </authorList>
    </citation>
    <scope>NUCLEOTIDE SEQUENCE [LARGE SCALE GENOMIC DNA]</scope>
    <source>
        <strain evidence="5">NBRC 108565</strain>
    </source>
</reference>
<dbReference type="RefSeq" id="WP_286218841.1">
    <property type="nucleotide sequence ID" value="NZ_AP027729.1"/>
</dbReference>
<dbReference type="InterPro" id="IPR036271">
    <property type="entry name" value="Tet_transcr_reg_TetR-rel_C_sf"/>
</dbReference>
<evidence type="ECO:0000259" key="3">
    <source>
        <dbReference type="PROSITE" id="PS50977"/>
    </source>
</evidence>
<dbReference type="InterPro" id="IPR050109">
    <property type="entry name" value="HTH-type_TetR-like_transc_reg"/>
</dbReference>
<protein>
    <submittedName>
        <fullName evidence="4">TetR family transcriptional regulator</fullName>
    </submittedName>
</protein>
<dbReference type="Proteomes" id="UP001321475">
    <property type="component" value="Chromosome"/>
</dbReference>
<accession>A0ABN6XDT9</accession>
<evidence type="ECO:0000256" key="1">
    <source>
        <dbReference type="ARBA" id="ARBA00023125"/>
    </source>
</evidence>
<keyword evidence="5" id="KW-1185">Reference proteome</keyword>
<keyword evidence="1 2" id="KW-0238">DNA-binding</keyword>
<dbReference type="EMBL" id="AP027729">
    <property type="protein sequence ID" value="BDZ41746.1"/>
    <property type="molecule type" value="Genomic_DNA"/>
</dbReference>
<evidence type="ECO:0000256" key="2">
    <source>
        <dbReference type="PROSITE-ProRule" id="PRU00335"/>
    </source>
</evidence>
<dbReference type="Gene3D" id="1.10.357.10">
    <property type="entry name" value="Tetracycline Repressor, domain 2"/>
    <property type="match status" value="1"/>
</dbReference>
<sequence>MSTPTAATAPDRVSPVRARILDAATELFYAEGVRAVSADRIIAVAEVSKVTFYRHFRTKDDLVVAYLEATGARERELIDSARAQNAGDAVATLMFLATLAGDLACRPGFRGCSFINASAEYPDAAHPVRAVIAAHRAWYTETFRQLVLEVGVDDPAGVADELMMLRDGAMIAGYVGSPDSLTMRVANAGRAILRAHRLS</sequence>
<dbReference type="PANTHER" id="PTHR30055:SF200">
    <property type="entry name" value="HTH-TYPE TRANSCRIPTIONAL REPRESSOR BDCR"/>
    <property type="match status" value="1"/>
</dbReference>
<evidence type="ECO:0000313" key="5">
    <source>
        <dbReference type="Proteomes" id="UP001321475"/>
    </source>
</evidence>
<dbReference type="PROSITE" id="PS50977">
    <property type="entry name" value="HTH_TETR_2"/>
    <property type="match status" value="1"/>
</dbReference>
<dbReference type="Pfam" id="PF00440">
    <property type="entry name" value="TetR_N"/>
    <property type="match status" value="1"/>
</dbReference>
<dbReference type="InterPro" id="IPR009057">
    <property type="entry name" value="Homeodomain-like_sf"/>
</dbReference>
<evidence type="ECO:0000313" key="4">
    <source>
        <dbReference type="EMBL" id="BDZ41746.1"/>
    </source>
</evidence>
<gene>
    <name evidence="4" type="ORF">GCM10025865_10450</name>
</gene>
<dbReference type="InterPro" id="IPR001647">
    <property type="entry name" value="HTH_TetR"/>
</dbReference>
<feature type="domain" description="HTH tetR-type" evidence="3">
    <location>
        <begin position="14"/>
        <end position="74"/>
    </location>
</feature>
<dbReference type="SUPFAM" id="SSF46689">
    <property type="entry name" value="Homeodomain-like"/>
    <property type="match status" value="1"/>
</dbReference>
<organism evidence="4 5">
    <name type="scientific">Paraoerskovia sediminicola</name>
    <dbReference type="NCBI Taxonomy" id="1138587"/>
    <lineage>
        <taxon>Bacteria</taxon>
        <taxon>Bacillati</taxon>
        <taxon>Actinomycetota</taxon>
        <taxon>Actinomycetes</taxon>
        <taxon>Micrococcales</taxon>
        <taxon>Cellulomonadaceae</taxon>
        <taxon>Paraoerskovia</taxon>
    </lineage>
</organism>
<dbReference type="SUPFAM" id="SSF48498">
    <property type="entry name" value="Tetracyclin repressor-like, C-terminal domain"/>
    <property type="match status" value="1"/>
</dbReference>